<comment type="caution">
    <text evidence="2">The sequence shown here is derived from an EMBL/GenBank/DDBJ whole genome shotgun (WGS) entry which is preliminary data.</text>
</comment>
<dbReference type="EMBL" id="JBANRG010000097">
    <property type="protein sequence ID" value="KAK7436216.1"/>
    <property type="molecule type" value="Genomic_DNA"/>
</dbReference>
<sequence length="185" mass="20116">MMKVLHGSRPPRPVDCADDLWNIVESCWDECVSKRPTARQVSESSIFLQETISTGATEKGKLPVLGYDLVQSPSAIHDIISSSNSVSASKTTATSKSNVPFESPESTSNTGTVNVILEPAPDPRSRKKRVGGLLIGDDRKRKREGSPPDAPIPNTDQLGTVQRSRLRRARSSLSCSNCRSRKVSL</sequence>
<evidence type="ECO:0008006" key="4">
    <source>
        <dbReference type="Google" id="ProtNLM"/>
    </source>
</evidence>
<dbReference type="Gene3D" id="1.10.510.10">
    <property type="entry name" value="Transferase(Phosphotransferase) domain 1"/>
    <property type="match status" value="1"/>
</dbReference>
<feature type="region of interest" description="Disordered" evidence="1">
    <location>
        <begin position="83"/>
        <end position="185"/>
    </location>
</feature>
<evidence type="ECO:0000313" key="3">
    <source>
        <dbReference type="Proteomes" id="UP001498398"/>
    </source>
</evidence>
<evidence type="ECO:0000313" key="2">
    <source>
        <dbReference type="EMBL" id="KAK7436216.1"/>
    </source>
</evidence>
<dbReference type="SUPFAM" id="SSF56112">
    <property type="entry name" value="Protein kinase-like (PK-like)"/>
    <property type="match status" value="1"/>
</dbReference>
<feature type="compositionally biased region" description="Polar residues" evidence="1">
    <location>
        <begin position="104"/>
        <end position="113"/>
    </location>
</feature>
<name>A0ABR1IQX4_9AGAR</name>
<protein>
    <recommendedName>
        <fullName evidence="4">Serine-threonine/tyrosine-protein kinase catalytic domain-containing protein</fullName>
    </recommendedName>
</protein>
<reference evidence="2 3" key="1">
    <citation type="submission" date="2024-01" db="EMBL/GenBank/DDBJ databases">
        <title>A draft genome for the cacao thread blight pathogen Marasmiellus scandens.</title>
        <authorList>
            <person name="Baruah I.K."/>
            <person name="Leung J."/>
            <person name="Bukari Y."/>
            <person name="Amoako-Attah I."/>
            <person name="Meinhardt L.W."/>
            <person name="Bailey B.A."/>
            <person name="Cohen S.P."/>
        </authorList>
    </citation>
    <scope>NUCLEOTIDE SEQUENCE [LARGE SCALE GENOMIC DNA]</scope>
    <source>
        <strain evidence="2 3">GH-19</strain>
    </source>
</reference>
<organism evidence="2 3">
    <name type="scientific">Marasmiellus scandens</name>
    <dbReference type="NCBI Taxonomy" id="2682957"/>
    <lineage>
        <taxon>Eukaryota</taxon>
        <taxon>Fungi</taxon>
        <taxon>Dikarya</taxon>
        <taxon>Basidiomycota</taxon>
        <taxon>Agaricomycotina</taxon>
        <taxon>Agaricomycetes</taxon>
        <taxon>Agaricomycetidae</taxon>
        <taxon>Agaricales</taxon>
        <taxon>Marasmiineae</taxon>
        <taxon>Omphalotaceae</taxon>
        <taxon>Marasmiellus</taxon>
    </lineage>
</organism>
<gene>
    <name evidence="2" type="ORF">VKT23_019293</name>
</gene>
<evidence type="ECO:0000256" key="1">
    <source>
        <dbReference type="SAM" id="MobiDB-lite"/>
    </source>
</evidence>
<dbReference type="Proteomes" id="UP001498398">
    <property type="component" value="Unassembled WGS sequence"/>
</dbReference>
<feature type="compositionally biased region" description="Low complexity" evidence="1">
    <location>
        <begin position="83"/>
        <end position="99"/>
    </location>
</feature>
<accession>A0ABR1IQX4</accession>
<keyword evidence="3" id="KW-1185">Reference proteome</keyword>
<proteinExistence type="predicted"/>
<dbReference type="InterPro" id="IPR011009">
    <property type="entry name" value="Kinase-like_dom_sf"/>
</dbReference>